<dbReference type="Gene3D" id="3.90.550.10">
    <property type="entry name" value="Spore Coat Polysaccharide Biosynthesis Protein SpsA, Chain A"/>
    <property type="match status" value="1"/>
</dbReference>
<dbReference type="Proteomes" id="UP000230842">
    <property type="component" value="Unassembled WGS sequence"/>
</dbReference>
<dbReference type="CDD" id="cd04182">
    <property type="entry name" value="GT_2_like_f"/>
    <property type="match status" value="1"/>
</dbReference>
<dbReference type="EMBL" id="PGEZ01000001">
    <property type="protein sequence ID" value="PJJ57004.1"/>
    <property type="molecule type" value="Genomic_DNA"/>
</dbReference>
<dbReference type="RefSeq" id="WP_039341100.1">
    <property type="nucleotide sequence ID" value="NZ_PGEZ01000001.1"/>
</dbReference>
<keyword evidence="3" id="KW-1185">Reference proteome</keyword>
<dbReference type="PANTHER" id="PTHR43777">
    <property type="entry name" value="MOLYBDENUM COFACTOR CYTIDYLYLTRANSFERASE"/>
    <property type="match status" value="1"/>
</dbReference>
<dbReference type="Pfam" id="PF12804">
    <property type="entry name" value="NTP_transf_3"/>
    <property type="match status" value="1"/>
</dbReference>
<keyword evidence="2" id="KW-0808">Transferase</keyword>
<dbReference type="GO" id="GO:0016779">
    <property type="term" value="F:nucleotidyltransferase activity"/>
    <property type="evidence" value="ECO:0007669"/>
    <property type="project" value="UniProtKB-KW"/>
</dbReference>
<evidence type="ECO:0000313" key="3">
    <source>
        <dbReference type="Proteomes" id="UP000230842"/>
    </source>
</evidence>
<sequence length="195" mass="19910">MTRQVRAVGVLLAAGAGRRMGRPKALVRAADGTPWVRRGVDVLRGGGCEEVVVVLGASADAVRPLLADADVRIVEAADWSVGMGASLRTGLRALDDGTTGADACLVSLVDLPDVGPDVVARLLTTAAPDALARATYAGRPGHPVLVGRSHWPAMAASLSGDEGARRYLADHGAAAVECGDLATGQDVDRLDDVGT</sequence>
<dbReference type="SUPFAM" id="SSF53448">
    <property type="entry name" value="Nucleotide-diphospho-sugar transferases"/>
    <property type="match status" value="1"/>
</dbReference>
<accession>A0A0B2BUA9</accession>
<gene>
    <name evidence="2" type="ORF">CLV56_1223</name>
</gene>
<name>A0A0B2BUA9_9ACTN</name>
<organism evidence="2 3">
    <name type="scientific">Mumia flava</name>
    <dbReference type="NCBI Taxonomy" id="1348852"/>
    <lineage>
        <taxon>Bacteria</taxon>
        <taxon>Bacillati</taxon>
        <taxon>Actinomycetota</taxon>
        <taxon>Actinomycetes</taxon>
        <taxon>Propionibacteriales</taxon>
        <taxon>Nocardioidaceae</taxon>
        <taxon>Mumia</taxon>
    </lineage>
</organism>
<feature type="domain" description="MobA-like NTP transferase" evidence="1">
    <location>
        <begin position="9"/>
        <end position="171"/>
    </location>
</feature>
<evidence type="ECO:0000313" key="2">
    <source>
        <dbReference type="EMBL" id="PJJ57004.1"/>
    </source>
</evidence>
<dbReference type="InterPro" id="IPR025877">
    <property type="entry name" value="MobA-like_NTP_Trfase"/>
</dbReference>
<dbReference type="PANTHER" id="PTHR43777:SF1">
    <property type="entry name" value="MOLYBDENUM COFACTOR CYTIDYLYLTRANSFERASE"/>
    <property type="match status" value="1"/>
</dbReference>
<evidence type="ECO:0000259" key="1">
    <source>
        <dbReference type="Pfam" id="PF12804"/>
    </source>
</evidence>
<protein>
    <submittedName>
        <fullName evidence="2">Molybdenum cofactor cytidylyltransferase/nicotine blue oxidoreductase</fullName>
    </submittedName>
</protein>
<reference evidence="2 3" key="1">
    <citation type="submission" date="2017-11" db="EMBL/GenBank/DDBJ databases">
        <title>Genomic Encyclopedia of Archaeal and Bacterial Type Strains, Phase II (KMG-II): From Individual Species to Whole Genera.</title>
        <authorList>
            <person name="Goeker M."/>
        </authorList>
    </citation>
    <scope>NUCLEOTIDE SEQUENCE [LARGE SCALE GENOMIC DNA]</scope>
    <source>
        <strain evidence="2 3">DSM 27763</strain>
    </source>
</reference>
<dbReference type="InterPro" id="IPR029044">
    <property type="entry name" value="Nucleotide-diphossugar_trans"/>
</dbReference>
<proteinExistence type="predicted"/>
<comment type="caution">
    <text evidence="2">The sequence shown here is derived from an EMBL/GenBank/DDBJ whole genome shotgun (WGS) entry which is preliminary data.</text>
</comment>
<dbReference type="AlphaFoldDB" id="A0A0B2BUA9"/>
<keyword evidence="2" id="KW-0548">Nucleotidyltransferase</keyword>